<sequence>MKRPVNFTSALHVHHSSLRRPVHSASGEQYYTAQKGMALAKHIPPHCFSIVVSQMHSESLRSPRILSYKSNENAAGSTRRDTDSGKRQGETGSR</sequence>
<dbReference type="AlphaFoldDB" id="A0A5B7FC97"/>
<dbReference type="EMBL" id="VSRR010005556">
    <property type="protein sequence ID" value="MPC42743.1"/>
    <property type="molecule type" value="Genomic_DNA"/>
</dbReference>
<keyword evidence="3" id="KW-1185">Reference proteome</keyword>
<feature type="region of interest" description="Disordered" evidence="1">
    <location>
        <begin position="60"/>
        <end position="94"/>
    </location>
</feature>
<name>A0A5B7FC97_PORTR</name>
<reference evidence="2 3" key="1">
    <citation type="submission" date="2019-05" db="EMBL/GenBank/DDBJ databases">
        <title>Another draft genome of Portunus trituberculatus and its Hox gene families provides insights of decapod evolution.</title>
        <authorList>
            <person name="Jeong J.-H."/>
            <person name="Song I."/>
            <person name="Kim S."/>
            <person name="Choi T."/>
            <person name="Kim D."/>
            <person name="Ryu S."/>
            <person name="Kim W."/>
        </authorList>
    </citation>
    <scope>NUCLEOTIDE SEQUENCE [LARGE SCALE GENOMIC DNA]</scope>
    <source>
        <tissue evidence="2">Muscle</tissue>
    </source>
</reference>
<accession>A0A5B7FC97</accession>
<gene>
    <name evidence="2" type="ORF">E2C01_036373</name>
</gene>
<evidence type="ECO:0000313" key="2">
    <source>
        <dbReference type="EMBL" id="MPC42743.1"/>
    </source>
</evidence>
<evidence type="ECO:0000256" key="1">
    <source>
        <dbReference type="SAM" id="MobiDB-lite"/>
    </source>
</evidence>
<evidence type="ECO:0000313" key="3">
    <source>
        <dbReference type="Proteomes" id="UP000324222"/>
    </source>
</evidence>
<feature type="compositionally biased region" description="Basic and acidic residues" evidence="1">
    <location>
        <begin position="78"/>
        <end position="94"/>
    </location>
</feature>
<comment type="caution">
    <text evidence="2">The sequence shown here is derived from an EMBL/GenBank/DDBJ whole genome shotgun (WGS) entry which is preliminary data.</text>
</comment>
<organism evidence="2 3">
    <name type="scientific">Portunus trituberculatus</name>
    <name type="common">Swimming crab</name>
    <name type="synonym">Neptunus trituberculatus</name>
    <dbReference type="NCBI Taxonomy" id="210409"/>
    <lineage>
        <taxon>Eukaryota</taxon>
        <taxon>Metazoa</taxon>
        <taxon>Ecdysozoa</taxon>
        <taxon>Arthropoda</taxon>
        <taxon>Crustacea</taxon>
        <taxon>Multicrustacea</taxon>
        <taxon>Malacostraca</taxon>
        <taxon>Eumalacostraca</taxon>
        <taxon>Eucarida</taxon>
        <taxon>Decapoda</taxon>
        <taxon>Pleocyemata</taxon>
        <taxon>Brachyura</taxon>
        <taxon>Eubrachyura</taxon>
        <taxon>Portunoidea</taxon>
        <taxon>Portunidae</taxon>
        <taxon>Portuninae</taxon>
        <taxon>Portunus</taxon>
    </lineage>
</organism>
<proteinExistence type="predicted"/>
<protein>
    <submittedName>
        <fullName evidence="2">Uncharacterized protein</fullName>
    </submittedName>
</protein>
<dbReference type="Proteomes" id="UP000324222">
    <property type="component" value="Unassembled WGS sequence"/>
</dbReference>